<dbReference type="CDD" id="cd00761">
    <property type="entry name" value="Glyco_tranf_GTA_type"/>
    <property type="match status" value="1"/>
</dbReference>
<name>L1IXA4_GUITC</name>
<sequence length="368" mass="40927">MTAVMGASKSVYLSVVMVMRNDNYGENLLHRFNRTIASLSESASLYRLDYEIIVVEWDPPGSRPLLREALVWPKNIPRLHIITVPQHVHKEVNCRGWEYEAKNLGISQAEGSFILCMNCDVILSPRLVKFLSEKTLKDDCYYRVDRYDCIELIPESMTAVQAAKHCQDHSVSGWNDSPFAAILGIGMVSCSRLTNTTEGFKGIHIVRPTAIITQVISFALSMLGFLFERISTDSYLVAAAAAKANCSSENWMRFQAAASRMLAGTESSYTHALRFLFPVQTPITTNDLHGWHLDASTCDLFNISTVPSALSASKSSKDDPNDDEFRANYLCSGKTHIRGPWKRLEAYLLVANGLASQGIDLLSDSDSL</sequence>
<proteinExistence type="predicted"/>
<organism evidence="1">
    <name type="scientific">Guillardia theta (strain CCMP2712)</name>
    <name type="common">Cryptophyte</name>
    <dbReference type="NCBI Taxonomy" id="905079"/>
    <lineage>
        <taxon>Eukaryota</taxon>
        <taxon>Cryptophyceae</taxon>
        <taxon>Pyrenomonadales</taxon>
        <taxon>Geminigeraceae</taxon>
        <taxon>Guillardia</taxon>
    </lineage>
</organism>
<dbReference type="AlphaFoldDB" id="L1IXA4"/>
<dbReference type="InterPro" id="IPR029044">
    <property type="entry name" value="Nucleotide-diphossugar_trans"/>
</dbReference>
<evidence type="ECO:0000313" key="2">
    <source>
        <dbReference type="EnsemblProtists" id="EKX40846"/>
    </source>
</evidence>
<dbReference type="GeneID" id="17297440"/>
<protein>
    <submittedName>
        <fullName evidence="1 2">Uncharacterized protein</fullName>
    </submittedName>
</protein>
<dbReference type="Proteomes" id="UP000011087">
    <property type="component" value="Unassembled WGS sequence"/>
</dbReference>
<evidence type="ECO:0000313" key="1">
    <source>
        <dbReference type="EMBL" id="EKX40846.1"/>
    </source>
</evidence>
<reference evidence="3" key="2">
    <citation type="submission" date="2012-11" db="EMBL/GenBank/DDBJ databases">
        <authorList>
            <person name="Kuo A."/>
            <person name="Curtis B.A."/>
            <person name="Tanifuji G."/>
            <person name="Burki F."/>
            <person name="Gruber A."/>
            <person name="Irimia M."/>
            <person name="Maruyama S."/>
            <person name="Arias M.C."/>
            <person name="Ball S.G."/>
            <person name="Gile G.H."/>
            <person name="Hirakawa Y."/>
            <person name="Hopkins J.F."/>
            <person name="Rensing S.A."/>
            <person name="Schmutz J."/>
            <person name="Symeonidi A."/>
            <person name="Elias M."/>
            <person name="Eveleigh R.J."/>
            <person name="Herman E.K."/>
            <person name="Klute M.J."/>
            <person name="Nakayama T."/>
            <person name="Obornik M."/>
            <person name="Reyes-Prieto A."/>
            <person name="Armbrust E.V."/>
            <person name="Aves S.J."/>
            <person name="Beiko R.G."/>
            <person name="Coutinho P."/>
            <person name="Dacks J.B."/>
            <person name="Durnford D.G."/>
            <person name="Fast N.M."/>
            <person name="Green B.R."/>
            <person name="Grisdale C."/>
            <person name="Hempe F."/>
            <person name="Henrissat B."/>
            <person name="Hoppner M.P."/>
            <person name="Ishida K.-I."/>
            <person name="Kim E."/>
            <person name="Koreny L."/>
            <person name="Kroth P.G."/>
            <person name="Liu Y."/>
            <person name="Malik S.-B."/>
            <person name="Maier U.G."/>
            <person name="McRose D."/>
            <person name="Mock T."/>
            <person name="Neilson J.A."/>
            <person name="Onodera N.T."/>
            <person name="Poole A.M."/>
            <person name="Pritham E.J."/>
            <person name="Richards T.A."/>
            <person name="Rocap G."/>
            <person name="Roy S.W."/>
            <person name="Sarai C."/>
            <person name="Schaack S."/>
            <person name="Shirato S."/>
            <person name="Slamovits C.H."/>
            <person name="Spencer D.F."/>
            <person name="Suzuki S."/>
            <person name="Worden A.Z."/>
            <person name="Zauner S."/>
            <person name="Barry K."/>
            <person name="Bell C."/>
            <person name="Bharti A.K."/>
            <person name="Crow J.A."/>
            <person name="Grimwood J."/>
            <person name="Kramer R."/>
            <person name="Lindquist E."/>
            <person name="Lucas S."/>
            <person name="Salamov A."/>
            <person name="McFadden G.I."/>
            <person name="Lane C.E."/>
            <person name="Keeling P.J."/>
            <person name="Gray M.W."/>
            <person name="Grigoriev I.V."/>
            <person name="Archibald J.M."/>
        </authorList>
    </citation>
    <scope>NUCLEOTIDE SEQUENCE</scope>
    <source>
        <strain evidence="3">CCMP2712</strain>
    </source>
</reference>
<dbReference type="SUPFAM" id="SSF53448">
    <property type="entry name" value="Nucleotide-diphospho-sugar transferases"/>
    <property type="match status" value="1"/>
</dbReference>
<dbReference type="RefSeq" id="XP_005827826.1">
    <property type="nucleotide sequence ID" value="XM_005827769.1"/>
</dbReference>
<accession>L1IXA4</accession>
<evidence type="ECO:0000313" key="3">
    <source>
        <dbReference type="Proteomes" id="UP000011087"/>
    </source>
</evidence>
<dbReference type="HOGENOM" id="CLU_753252_0_0_1"/>
<dbReference type="OrthoDB" id="2329609at2759"/>
<reference evidence="2" key="3">
    <citation type="submission" date="2016-03" db="UniProtKB">
        <authorList>
            <consortium name="EnsemblProtists"/>
        </authorList>
    </citation>
    <scope>IDENTIFICATION</scope>
</reference>
<dbReference type="EnsemblProtists" id="EKX40846">
    <property type="protein sequence ID" value="EKX40846"/>
    <property type="gene ID" value="GUITHDRAFT_142465"/>
</dbReference>
<keyword evidence="3" id="KW-1185">Reference proteome</keyword>
<dbReference type="Gene3D" id="3.90.550.10">
    <property type="entry name" value="Spore Coat Polysaccharide Biosynthesis Protein SpsA, Chain A"/>
    <property type="match status" value="1"/>
</dbReference>
<dbReference type="KEGG" id="gtt:GUITHDRAFT_142465"/>
<dbReference type="EMBL" id="JH993028">
    <property type="protein sequence ID" value="EKX40846.1"/>
    <property type="molecule type" value="Genomic_DNA"/>
</dbReference>
<gene>
    <name evidence="1" type="ORF">GUITHDRAFT_142465</name>
</gene>
<dbReference type="PaxDb" id="55529-EKX40846"/>
<reference evidence="1 3" key="1">
    <citation type="journal article" date="2012" name="Nature">
        <title>Algal genomes reveal evolutionary mosaicism and the fate of nucleomorphs.</title>
        <authorList>
            <consortium name="DOE Joint Genome Institute"/>
            <person name="Curtis B.A."/>
            <person name="Tanifuji G."/>
            <person name="Burki F."/>
            <person name="Gruber A."/>
            <person name="Irimia M."/>
            <person name="Maruyama S."/>
            <person name="Arias M.C."/>
            <person name="Ball S.G."/>
            <person name="Gile G.H."/>
            <person name="Hirakawa Y."/>
            <person name="Hopkins J.F."/>
            <person name="Kuo A."/>
            <person name="Rensing S.A."/>
            <person name="Schmutz J."/>
            <person name="Symeonidi A."/>
            <person name="Elias M."/>
            <person name="Eveleigh R.J."/>
            <person name="Herman E.K."/>
            <person name="Klute M.J."/>
            <person name="Nakayama T."/>
            <person name="Obornik M."/>
            <person name="Reyes-Prieto A."/>
            <person name="Armbrust E.V."/>
            <person name="Aves S.J."/>
            <person name="Beiko R.G."/>
            <person name="Coutinho P."/>
            <person name="Dacks J.B."/>
            <person name="Durnford D.G."/>
            <person name="Fast N.M."/>
            <person name="Green B.R."/>
            <person name="Grisdale C.J."/>
            <person name="Hempel F."/>
            <person name="Henrissat B."/>
            <person name="Hoppner M.P."/>
            <person name="Ishida K."/>
            <person name="Kim E."/>
            <person name="Koreny L."/>
            <person name="Kroth P.G."/>
            <person name="Liu Y."/>
            <person name="Malik S.B."/>
            <person name="Maier U.G."/>
            <person name="McRose D."/>
            <person name="Mock T."/>
            <person name="Neilson J.A."/>
            <person name="Onodera N.T."/>
            <person name="Poole A.M."/>
            <person name="Pritham E.J."/>
            <person name="Richards T.A."/>
            <person name="Rocap G."/>
            <person name="Roy S.W."/>
            <person name="Sarai C."/>
            <person name="Schaack S."/>
            <person name="Shirato S."/>
            <person name="Slamovits C.H."/>
            <person name="Spencer D.F."/>
            <person name="Suzuki S."/>
            <person name="Worden A.Z."/>
            <person name="Zauner S."/>
            <person name="Barry K."/>
            <person name="Bell C."/>
            <person name="Bharti A.K."/>
            <person name="Crow J.A."/>
            <person name="Grimwood J."/>
            <person name="Kramer R."/>
            <person name="Lindquist E."/>
            <person name="Lucas S."/>
            <person name="Salamov A."/>
            <person name="McFadden G.I."/>
            <person name="Lane C.E."/>
            <person name="Keeling P.J."/>
            <person name="Gray M.W."/>
            <person name="Grigoriev I.V."/>
            <person name="Archibald J.M."/>
        </authorList>
    </citation>
    <scope>NUCLEOTIDE SEQUENCE</scope>
    <source>
        <strain evidence="1 3">CCMP2712</strain>
    </source>
</reference>